<keyword evidence="4" id="KW-0808">Transferase</keyword>
<reference evidence="10 11" key="1">
    <citation type="submission" date="2016-11" db="EMBL/GenBank/DDBJ databases">
        <title>Draft Genome Sequences of Nine Cyanobacterial Strains from Diverse Habitats.</title>
        <authorList>
            <person name="Zhu T."/>
            <person name="Hou S."/>
            <person name="Lu X."/>
            <person name="Hess W.R."/>
        </authorList>
    </citation>
    <scope>NUCLEOTIDE SEQUENCE [LARGE SCALE GENOMIC DNA]</scope>
    <source>
        <strain evidence="10 11">NIES-30</strain>
    </source>
</reference>
<dbReference type="GO" id="GO:0000160">
    <property type="term" value="P:phosphorelay signal transduction system"/>
    <property type="evidence" value="ECO:0007669"/>
    <property type="project" value="UniProtKB-KW"/>
</dbReference>
<dbReference type="EMBL" id="MRCG01000016">
    <property type="protein sequence ID" value="OKH45699.1"/>
    <property type="molecule type" value="Genomic_DNA"/>
</dbReference>
<keyword evidence="11" id="KW-1185">Reference proteome</keyword>
<dbReference type="AlphaFoldDB" id="A0A1U7J1J3"/>
<evidence type="ECO:0000256" key="6">
    <source>
        <dbReference type="ARBA" id="ARBA00022777"/>
    </source>
</evidence>
<protein>
    <recommendedName>
        <fullName evidence="2">histidine kinase</fullName>
        <ecNumber evidence="2">2.7.13.3</ecNumber>
    </recommendedName>
</protein>
<dbReference type="STRING" id="549789.NIES30_19470"/>
<proteinExistence type="predicted"/>
<dbReference type="SMART" id="SM00387">
    <property type="entry name" value="HATPase_c"/>
    <property type="match status" value="1"/>
</dbReference>
<dbReference type="InterPro" id="IPR004358">
    <property type="entry name" value="Sig_transdc_His_kin-like_C"/>
</dbReference>
<dbReference type="OrthoDB" id="9815750at2"/>
<evidence type="ECO:0000259" key="9">
    <source>
        <dbReference type="PROSITE" id="PS50109"/>
    </source>
</evidence>
<evidence type="ECO:0000256" key="4">
    <source>
        <dbReference type="ARBA" id="ARBA00022679"/>
    </source>
</evidence>
<dbReference type="GO" id="GO:0005524">
    <property type="term" value="F:ATP binding"/>
    <property type="evidence" value="ECO:0007669"/>
    <property type="project" value="UniProtKB-KW"/>
</dbReference>
<accession>A0A1U7J1J3</accession>
<dbReference type="InterPro" id="IPR036890">
    <property type="entry name" value="HATPase_C_sf"/>
</dbReference>
<evidence type="ECO:0000256" key="5">
    <source>
        <dbReference type="ARBA" id="ARBA00022741"/>
    </source>
</evidence>
<evidence type="ECO:0000256" key="7">
    <source>
        <dbReference type="ARBA" id="ARBA00022840"/>
    </source>
</evidence>
<sequence>MLRVTILPYPVGSGDRNQLKPVFINLISSAQAADPIGVVTWAVQLLTIGPVTVSIHSGGKSIAPELLPSQPSPFTTKTSGNSLGLAIAKRIVEAHQGQLTITSTVADAEVMIPAPSRSRLNTLKRV</sequence>
<keyword evidence="7" id="KW-0067">ATP-binding</keyword>
<dbReference type="PROSITE" id="PS50109">
    <property type="entry name" value="HIS_KIN"/>
    <property type="match status" value="1"/>
</dbReference>
<dbReference type="PRINTS" id="PR00344">
    <property type="entry name" value="BCTRLSENSOR"/>
</dbReference>
<dbReference type="InterPro" id="IPR003594">
    <property type="entry name" value="HATPase_dom"/>
</dbReference>
<keyword evidence="6" id="KW-0418">Kinase</keyword>
<dbReference type="GO" id="GO:0004673">
    <property type="term" value="F:protein histidine kinase activity"/>
    <property type="evidence" value="ECO:0007669"/>
    <property type="project" value="UniProtKB-EC"/>
</dbReference>
<dbReference type="EC" id="2.7.13.3" evidence="2"/>
<dbReference type="PANTHER" id="PTHR43065:SF10">
    <property type="entry name" value="PEROXIDE STRESS-ACTIVATED HISTIDINE KINASE MAK3"/>
    <property type="match status" value="1"/>
</dbReference>
<evidence type="ECO:0000256" key="8">
    <source>
        <dbReference type="ARBA" id="ARBA00023012"/>
    </source>
</evidence>
<dbReference type="SUPFAM" id="SSF55874">
    <property type="entry name" value="ATPase domain of HSP90 chaperone/DNA topoisomerase II/histidine kinase"/>
    <property type="match status" value="1"/>
</dbReference>
<dbReference type="InterPro" id="IPR005467">
    <property type="entry name" value="His_kinase_dom"/>
</dbReference>
<evidence type="ECO:0000313" key="11">
    <source>
        <dbReference type="Proteomes" id="UP000185557"/>
    </source>
</evidence>
<keyword evidence="3" id="KW-0597">Phosphoprotein</keyword>
<keyword evidence="5" id="KW-0547">Nucleotide-binding</keyword>
<dbReference type="Proteomes" id="UP000185557">
    <property type="component" value="Unassembled WGS sequence"/>
</dbReference>
<evidence type="ECO:0000256" key="2">
    <source>
        <dbReference type="ARBA" id="ARBA00012438"/>
    </source>
</evidence>
<name>A0A1U7J1J3_9CYAN</name>
<comment type="caution">
    <text evidence="10">The sequence shown here is derived from an EMBL/GenBank/DDBJ whole genome shotgun (WGS) entry which is preliminary data.</text>
</comment>
<keyword evidence="8" id="KW-0902">Two-component regulatory system</keyword>
<organism evidence="10 11">
    <name type="scientific">Phormidium tenue NIES-30</name>
    <dbReference type="NCBI Taxonomy" id="549789"/>
    <lineage>
        <taxon>Bacteria</taxon>
        <taxon>Bacillati</taxon>
        <taxon>Cyanobacteriota</taxon>
        <taxon>Cyanophyceae</taxon>
        <taxon>Oscillatoriophycideae</taxon>
        <taxon>Oscillatoriales</taxon>
        <taxon>Oscillatoriaceae</taxon>
        <taxon>Phormidium</taxon>
    </lineage>
</organism>
<gene>
    <name evidence="10" type="ORF">NIES30_19470</name>
</gene>
<dbReference type="Gene3D" id="3.30.565.10">
    <property type="entry name" value="Histidine kinase-like ATPase, C-terminal domain"/>
    <property type="match status" value="1"/>
</dbReference>
<dbReference type="Pfam" id="PF02518">
    <property type="entry name" value="HATPase_c"/>
    <property type="match status" value="1"/>
</dbReference>
<evidence type="ECO:0000313" key="10">
    <source>
        <dbReference type="EMBL" id="OKH45699.1"/>
    </source>
</evidence>
<evidence type="ECO:0000256" key="1">
    <source>
        <dbReference type="ARBA" id="ARBA00000085"/>
    </source>
</evidence>
<comment type="catalytic activity">
    <reaction evidence="1">
        <text>ATP + protein L-histidine = ADP + protein N-phospho-L-histidine.</text>
        <dbReference type="EC" id="2.7.13.3"/>
    </reaction>
</comment>
<feature type="domain" description="Histidine kinase" evidence="9">
    <location>
        <begin position="14"/>
        <end position="118"/>
    </location>
</feature>
<evidence type="ECO:0000256" key="3">
    <source>
        <dbReference type="ARBA" id="ARBA00022553"/>
    </source>
</evidence>
<dbReference type="PANTHER" id="PTHR43065">
    <property type="entry name" value="SENSOR HISTIDINE KINASE"/>
    <property type="match status" value="1"/>
</dbReference>